<keyword evidence="4" id="KW-1185">Reference proteome</keyword>
<evidence type="ECO:0000256" key="1">
    <source>
        <dbReference type="SAM" id="Coils"/>
    </source>
</evidence>
<evidence type="ECO:0000256" key="2">
    <source>
        <dbReference type="SAM" id="MobiDB-lite"/>
    </source>
</evidence>
<feature type="region of interest" description="Disordered" evidence="2">
    <location>
        <begin position="378"/>
        <end position="405"/>
    </location>
</feature>
<accession>A0A812YKC8</accession>
<dbReference type="EMBL" id="CAJNIZ010047737">
    <property type="protein sequence ID" value="CAE7774760.1"/>
    <property type="molecule type" value="Genomic_DNA"/>
</dbReference>
<dbReference type="AlphaFoldDB" id="A0A812YKC8"/>
<comment type="caution">
    <text evidence="3">The sequence shown here is derived from an EMBL/GenBank/DDBJ whole genome shotgun (WGS) entry which is preliminary data.</text>
</comment>
<organism evidence="3 4">
    <name type="scientific">Symbiodinium pilosum</name>
    <name type="common">Dinoflagellate</name>
    <dbReference type="NCBI Taxonomy" id="2952"/>
    <lineage>
        <taxon>Eukaryota</taxon>
        <taxon>Sar</taxon>
        <taxon>Alveolata</taxon>
        <taxon>Dinophyceae</taxon>
        <taxon>Suessiales</taxon>
        <taxon>Symbiodiniaceae</taxon>
        <taxon>Symbiodinium</taxon>
    </lineage>
</organism>
<evidence type="ECO:0000313" key="4">
    <source>
        <dbReference type="Proteomes" id="UP000649617"/>
    </source>
</evidence>
<reference evidence="3" key="1">
    <citation type="submission" date="2021-02" db="EMBL/GenBank/DDBJ databases">
        <authorList>
            <person name="Dougan E. K."/>
            <person name="Rhodes N."/>
            <person name="Thang M."/>
            <person name="Chan C."/>
        </authorList>
    </citation>
    <scope>NUCLEOTIDE SEQUENCE</scope>
</reference>
<proteinExistence type="predicted"/>
<dbReference type="OrthoDB" id="423041at2759"/>
<keyword evidence="1" id="KW-0175">Coiled coil</keyword>
<feature type="coiled-coil region" evidence="1">
    <location>
        <begin position="466"/>
        <end position="493"/>
    </location>
</feature>
<gene>
    <name evidence="3" type="ORF">SPIL2461_LOCUS22903</name>
</gene>
<dbReference type="Proteomes" id="UP000649617">
    <property type="component" value="Unassembled WGS sequence"/>
</dbReference>
<sequence length="496" mass="54236">MAELRLSPRFVAKLMEGAGEGLLLRAVEETRRRAFALWEQRPWMSEKENWLAAEQSLLCVSGSKEAATQTDDVKALEEEPLLGSEAKVSPAKEDALFSTLLVDVASNGEQAAQAAQISEEWEHKQLGSWKRTKLTRTPGREKASGDCLLGQSHLDKASVQGGRVWNQAAQAAPLELPHRRGRHSVSLSRSIYERHAVQESRRVVADFVAVAGVATPAESIPSLARMSTVQWLRRDELAVSPRWTALKGDLTSWRPTHAHANGNQTDRVGITRSSVLLPRLALDKSRHGMDFATSDRTGALCSNDRIRWPGSIVEVPPLPTPPETHPLLTPRTGAVQMPKQASRVPKLPLALAGRKTACSNRFQAGGPDQEVFSISTPHLPDHVRQGMPAGLPPTRSSSPSSSDVSLDSLDIDADWERVASLETTASGVQEVALTRRSQRSFGSASNSARSDFSVCGLYGYGQEAEAQVLRKVIRDLEHQLQAQSRELESFKAKRAS</sequence>
<feature type="compositionally biased region" description="Low complexity" evidence="2">
    <location>
        <begin position="392"/>
        <end position="405"/>
    </location>
</feature>
<protein>
    <submittedName>
        <fullName evidence="3">Uncharacterized protein</fullName>
    </submittedName>
</protein>
<evidence type="ECO:0000313" key="3">
    <source>
        <dbReference type="EMBL" id="CAE7774760.1"/>
    </source>
</evidence>
<name>A0A812YKC8_SYMPI</name>